<protein>
    <submittedName>
        <fullName evidence="3">CpaF family protein</fullName>
    </submittedName>
</protein>
<dbReference type="Proteomes" id="UP000468901">
    <property type="component" value="Unassembled WGS sequence"/>
</dbReference>
<dbReference type="RefSeq" id="WP_152217490.1">
    <property type="nucleotide sequence ID" value="NZ_WESC01000019.1"/>
</dbReference>
<dbReference type="SUPFAM" id="SSF52540">
    <property type="entry name" value="P-loop containing nucleoside triphosphate hydrolases"/>
    <property type="match status" value="1"/>
</dbReference>
<comment type="caution">
    <text evidence="3">The sequence shown here is derived from an EMBL/GenBank/DDBJ whole genome shotgun (WGS) entry which is preliminary data.</text>
</comment>
<evidence type="ECO:0000313" key="3">
    <source>
        <dbReference type="EMBL" id="KAB7738613.1"/>
    </source>
</evidence>
<dbReference type="Pfam" id="PF00437">
    <property type="entry name" value="T2SSE"/>
    <property type="match status" value="1"/>
</dbReference>
<reference evidence="3 4" key="1">
    <citation type="submission" date="2019-09" db="EMBL/GenBank/DDBJ databases">
        <title>Parvibaculum sedimenti sp. nov., isolated from sediment.</title>
        <authorList>
            <person name="Wang Y."/>
        </authorList>
    </citation>
    <scope>NUCLEOTIDE SEQUENCE [LARGE SCALE GENOMIC DNA]</scope>
    <source>
        <strain evidence="3 4">HXT-9</strain>
    </source>
</reference>
<dbReference type="Gene3D" id="3.30.450.380">
    <property type="match status" value="1"/>
</dbReference>
<comment type="similarity">
    <text evidence="1">Belongs to the GSP E family.</text>
</comment>
<dbReference type="InterPro" id="IPR001482">
    <property type="entry name" value="T2SS/T4SS_dom"/>
</dbReference>
<feature type="domain" description="Bacterial type II secretion system protein E" evidence="2">
    <location>
        <begin position="92"/>
        <end position="409"/>
    </location>
</feature>
<dbReference type="PANTHER" id="PTHR30486">
    <property type="entry name" value="TWITCHING MOTILITY PROTEIN PILT"/>
    <property type="match status" value="1"/>
</dbReference>
<dbReference type="InterPro" id="IPR050921">
    <property type="entry name" value="T4SS_GSP_E_ATPase"/>
</dbReference>
<dbReference type="Gene3D" id="3.40.50.300">
    <property type="entry name" value="P-loop containing nucleotide triphosphate hydrolases"/>
    <property type="match status" value="1"/>
</dbReference>
<keyword evidence="4" id="KW-1185">Reference proteome</keyword>
<evidence type="ECO:0000259" key="2">
    <source>
        <dbReference type="Pfam" id="PF00437"/>
    </source>
</evidence>
<dbReference type="CDD" id="cd01130">
    <property type="entry name" value="VirB11-like_ATPase"/>
    <property type="match status" value="1"/>
</dbReference>
<dbReference type="PANTHER" id="PTHR30486:SF15">
    <property type="entry name" value="TYPE II_IV SECRETION SYSTEM ATPASE"/>
    <property type="match status" value="1"/>
</dbReference>
<dbReference type="EMBL" id="WESC01000019">
    <property type="protein sequence ID" value="KAB7738613.1"/>
    <property type="molecule type" value="Genomic_DNA"/>
</dbReference>
<dbReference type="InterPro" id="IPR027417">
    <property type="entry name" value="P-loop_NTPase"/>
</dbReference>
<dbReference type="GO" id="GO:0016887">
    <property type="term" value="F:ATP hydrolysis activity"/>
    <property type="evidence" value="ECO:0007669"/>
    <property type="project" value="InterPro"/>
</dbReference>
<dbReference type="AlphaFoldDB" id="A0A6N6VJD9"/>
<evidence type="ECO:0000313" key="4">
    <source>
        <dbReference type="Proteomes" id="UP000468901"/>
    </source>
</evidence>
<accession>A0A6N6VJD9</accession>
<name>A0A6N6VJD9_9HYPH</name>
<organism evidence="3 4">
    <name type="scientific">Parvibaculum sedimenti</name>
    <dbReference type="NCBI Taxonomy" id="2608632"/>
    <lineage>
        <taxon>Bacteria</taxon>
        <taxon>Pseudomonadati</taxon>
        <taxon>Pseudomonadota</taxon>
        <taxon>Alphaproteobacteria</taxon>
        <taxon>Hyphomicrobiales</taxon>
        <taxon>Parvibaculaceae</taxon>
        <taxon>Parvibaculum</taxon>
    </lineage>
</organism>
<proteinExistence type="inferred from homology"/>
<evidence type="ECO:0000256" key="1">
    <source>
        <dbReference type="ARBA" id="ARBA00006611"/>
    </source>
</evidence>
<gene>
    <name evidence="3" type="ORF">F2P47_16520</name>
</gene>
<sequence>MNKLLEPYVRASTSAPSDIGVSDRYQQIKFRVFDLTLEYLEQQGVQGETLPRAVLQDEIARAISVVLMSRGLALNLKERAQLIEDVQNEIVGFGPLEPLLNDPEIDDIVVNGPNTIYVERHGELEPVSTRFRDTTHLMNVIQRIVSPIGRRVDEGTPYVDGRLPDGSRVNVIIPPVALDGPIVSIRKFKRIPLTGEDLVRSKALTEETLKLLVGAVRGKRNILICGGTGSGKTTLLNVLSSYIGAKERLVTIEDAAELQLQQSHVARLETRPASVDGACEVSARDLLRNALRMRPDRIILGEVRSSEAIEMLQAMGTGHDGSMATIHANGPRDALERLEMLIGLHGFSSDLQSVRRFIAGAVNIVVQVQRQSGGVRRIASICEVTGMEGATYSMREVFSHADQAEGGNGRRIV</sequence>